<evidence type="ECO:0000256" key="3">
    <source>
        <dbReference type="ARBA" id="ARBA00022490"/>
    </source>
</evidence>
<evidence type="ECO:0000259" key="7">
    <source>
        <dbReference type="SMART" id="SM00829"/>
    </source>
</evidence>
<dbReference type="GO" id="GO:0016491">
    <property type="term" value="F:oxidoreductase activity"/>
    <property type="evidence" value="ECO:0007669"/>
    <property type="project" value="InterPro"/>
</dbReference>
<dbReference type="Gene3D" id="3.90.180.10">
    <property type="entry name" value="Medium-chain alcohol dehydrogenases, catalytic domain"/>
    <property type="match status" value="1"/>
</dbReference>
<keyword evidence="9" id="KW-1185">Reference proteome</keyword>
<dbReference type="PANTHER" id="PTHR44154:SF1">
    <property type="entry name" value="QUINONE OXIDOREDUCTASE"/>
    <property type="match status" value="1"/>
</dbReference>
<dbReference type="SMART" id="SM00829">
    <property type="entry name" value="PKS_ER"/>
    <property type="match status" value="1"/>
</dbReference>
<accession>A0A1H8NTG2</accession>
<evidence type="ECO:0000256" key="1">
    <source>
        <dbReference type="ARBA" id="ARBA00004496"/>
    </source>
</evidence>
<dbReference type="InterPro" id="IPR020843">
    <property type="entry name" value="ER"/>
</dbReference>
<dbReference type="InterPro" id="IPR013149">
    <property type="entry name" value="ADH-like_C"/>
</dbReference>
<dbReference type="Proteomes" id="UP000199615">
    <property type="component" value="Unassembled WGS sequence"/>
</dbReference>
<evidence type="ECO:0000256" key="5">
    <source>
        <dbReference type="ARBA" id="ARBA00022884"/>
    </source>
</evidence>
<dbReference type="InterPro" id="IPR011032">
    <property type="entry name" value="GroES-like_sf"/>
</dbReference>
<keyword evidence="6" id="KW-0007">Acetylation</keyword>
<sequence length="339" mass="36445">MRAMVLREHGGLEKLSFDSNFPDPDIGPGDVLLRVRATSLNYHDIFTRRGMPGIKIPLPVIMGLDVAGEIVKVGEGVEGWKAGDRVLVDPLNRVEGGLMGETMNGGLAELCKARAHQLVRIPDNVSFEQAAALPVAYGTAHRMMTTNGHVKAGEKVLILGASGGVGVCCVQLAKIAGAYVIACAGSEEKGQRLKEVGADEVILYTKEDFMQVVRQRHGRPQRVGGGSSENGGVDVVVNFTGGDTWVKSLRTLKLGGRILTCGATAGYDPAEDLRVIWTFELQVRGSNGWERDDIEKLFALLASGKLRAQVDKAFPLEQAADALRMLEDRTVFGKVVVTP</sequence>
<evidence type="ECO:0000313" key="9">
    <source>
        <dbReference type="Proteomes" id="UP000199615"/>
    </source>
</evidence>
<dbReference type="GO" id="GO:0008270">
    <property type="term" value="F:zinc ion binding"/>
    <property type="evidence" value="ECO:0007669"/>
    <property type="project" value="InterPro"/>
</dbReference>
<proteinExistence type="predicted"/>
<feature type="domain" description="Enoyl reductase (ER)" evidence="7">
    <location>
        <begin position="10"/>
        <end position="337"/>
    </location>
</feature>
<keyword evidence="4" id="KW-0521">NADP</keyword>
<dbReference type="RefSeq" id="WP_011501672.1">
    <property type="nucleotide sequence ID" value="NZ_FODT01000002.1"/>
</dbReference>
<dbReference type="SUPFAM" id="SSF50129">
    <property type="entry name" value="GroES-like"/>
    <property type="match status" value="1"/>
</dbReference>
<dbReference type="InterPro" id="IPR013154">
    <property type="entry name" value="ADH-like_N"/>
</dbReference>
<evidence type="ECO:0000256" key="2">
    <source>
        <dbReference type="ARBA" id="ARBA00011881"/>
    </source>
</evidence>
<keyword evidence="3" id="KW-0963">Cytoplasm</keyword>
<evidence type="ECO:0000313" key="8">
    <source>
        <dbReference type="EMBL" id="SEO32871.1"/>
    </source>
</evidence>
<dbReference type="Pfam" id="PF00107">
    <property type="entry name" value="ADH_zinc_N"/>
    <property type="match status" value="1"/>
</dbReference>
<comment type="subcellular location">
    <subcellularLocation>
        <location evidence="1">Cytoplasm</location>
    </subcellularLocation>
</comment>
<dbReference type="InterPro" id="IPR036291">
    <property type="entry name" value="NAD(P)-bd_dom_sf"/>
</dbReference>
<evidence type="ECO:0000256" key="4">
    <source>
        <dbReference type="ARBA" id="ARBA00022857"/>
    </source>
</evidence>
<evidence type="ECO:0000256" key="6">
    <source>
        <dbReference type="ARBA" id="ARBA00022990"/>
    </source>
</evidence>
<dbReference type="AlphaFoldDB" id="A0A1H8NTG2"/>
<dbReference type="Pfam" id="PF08240">
    <property type="entry name" value="ADH_N"/>
    <property type="match status" value="1"/>
</dbReference>
<dbReference type="EMBL" id="FODT01000002">
    <property type="protein sequence ID" value="SEO32871.1"/>
    <property type="molecule type" value="Genomic_DNA"/>
</dbReference>
<dbReference type="OrthoDB" id="9790818at2"/>
<dbReference type="PANTHER" id="PTHR44154">
    <property type="entry name" value="QUINONE OXIDOREDUCTASE"/>
    <property type="match status" value="1"/>
</dbReference>
<name>A0A1H8NTG2_9BRAD</name>
<gene>
    <name evidence="8" type="ORF">SAMN05444123_102263</name>
</gene>
<dbReference type="SUPFAM" id="SSF51735">
    <property type="entry name" value="NAD(P)-binding Rossmann-fold domains"/>
    <property type="match status" value="1"/>
</dbReference>
<dbReference type="InterPro" id="IPR051603">
    <property type="entry name" value="Zinc-ADH_QOR/CCCR"/>
</dbReference>
<dbReference type="PROSITE" id="PS01162">
    <property type="entry name" value="QOR_ZETA_CRYSTAL"/>
    <property type="match status" value="1"/>
</dbReference>
<reference evidence="9" key="1">
    <citation type="submission" date="2016-10" db="EMBL/GenBank/DDBJ databases">
        <authorList>
            <person name="Varghese N."/>
            <person name="Submissions S."/>
        </authorList>
    </citation>
    <scope>NUCLEOTIDE SEQUENCE [LARGE SCALE GENOMIC DNA]</scope>
    <source>
        <strain evidence="9">DSM 123</strain>
    </source>
</reference>
<keyword evidence="5" id="KW-0694">RNA-binding</keyword>
<dbReference type="GO" id="GO:0003723">
    <property type="term" value="F:RNA binding"/>
    <property type="evidence" value="ECO:0007669"/>
    <property type="project" value="UniProtKB-KW"/>
</dbReference>
<organism evidence="8 9">
    <name type="scientific">Rhodopseudomonas pseudopalustris</name>
    <dbReference type="NCBI Taxonomy" id="1513892"/>
    <lineage>
        <taxon>Bacteria</taxon>
        <taxon>Pseudomonadati</taxon>
        <taxon>Pseudomonadota</taxon>
        <taxon>Alphaproteobacteria</taxon>
        <taxon>Hyphomicrobiales</taxon>
        <taxon>Nitrobacteraceae</taxon>
        <taxon>Rhodopseudomonas</taxon>
    </lineage>
</organism>
<dbReference type="GO" id="GO:0005737">
    <property type="term" value="C:cytoplasm"/>
    <property type="evidence" value="ECO:0007669"/>
    <property type="project" value="UniProtKB-SubCell"/>
</dbReference>
<protein>
    <submittedName>
        <fullName evidence="8">Alcohol dehydrogenase</fullName>
    </submittedName>
</protein>
<dbReference type="InterPro" id="IPR002364">
    <property type="entry name" value="Quin_OxRdtase/zeta-crystal_CS"/>
</dbReference>
<comment type="subunit">
    <text evidence="2">Homotetramer.</text>
</comment>